<evidence type="ECO:0000256" key="1">
    <source>
        <dbReference type="SAM" id="MobiDB-lite"/>
    </source>
</evidence>
<feature type="compositionally biased region" description="Basic and acidic residues" evidence="1">
    <location>
        <begin position="13"/>
        <end position="23"/>
    </location>
</feature>
<organism evidence="2 3">
    <name type="scientific">Diploscapter pachys</name>
    <dbReference type="NCBI Taxonomy" id="2018661"/>
    <lineage>
        <taxon>Eukaryota</taxon>
        <taxon>Metazoa</taxon>
        <taxon>Ecdysozoa</taxon>
        <taxon>Nematoda</taxon>
        <taxon>Chromadorea</taxon>
        <taxon>Rhabditida</taxon>
        <taxon>Rhabditina</taxon>
        <taxon>Rhabditomorpha</taxon>
        <taxon>Rhabditoidea</taxon>
        <taxon>Rhabditidae</taxon>
        <taxon>Diploscapter</taxon>
    </lineage>
</organism>
<dbReference type="Proteomes" id="UP000218231">
    <property type="component" value="Unassembled WGS sequence"/>
</dbReference>
<keyword evidence="3" id="KW-1185">Reference proteome</keyword>
<protein>
    <submittedName>
        <fullName evidence="2">Uncharacterized protein</fullName>
    </submittedName>
</protein>
<feature type="region of interest" description="Disordered" evidence="1">
    <location>
        <begin position="45"/>
        <end position="66"/>
    </location>
</feature>
<reference evidence="2 3" key="1">
    <citation type="journal article" date="2017" name="Curr. Biol.">
        <title>Genome architecture and evolution of a unichromosomal asexual nematode.</title>
        <authorList>
            <person name="Fradin H."/>
            <person name="Zegar C."/>
            <person name="Gutwein M."/>
            <person name="Lucas J."/>
            <person name="Kovtun M."/>
            <person name="Corcoran D."/>
            <person name="Baugh L.R."/>
            <person name="Kiontke K."/>
            <person name="Gunsalus K."/>
            <person name="Fitch D.H."/>
            <person name="Piano F."/>
        </authorList>
    </citation>
    <scope>NUCLEOTIDE SEQUENCE [LARGE SCALE GENOMIC DNA]</scope>
    <source>
        <strain evidence="2">PF1309</strain>
    </source>
</reference>
<dbReference type="EMBL" id="LIAE01006340">
    <property type="protein sequence ID" value="PAV90972.1"/>
    <property type="molecule type" value="Genomic_DNA"/>
</dbReference>
<comment type="caution">
    <text evidence="2">The sequence shown here is derived from an EMBL/GenBank/DDBJ whole genome shotgun (WGS) entry which is preliminary data.</text>
</comment>
<gene>
    <name evidence="2" type="ORF">WR25_19919</name>
</gene>
<evidence type="ECO:0000313" key="2">
    <source>
        <dbReference type="EMBL" id="PAV90972.1"/>
    </source>
</evidence>
<sequence>MNHAVEEDPEENVSEKAANKRVSDGQPAVQEIRLPFEVRLEHPEQRLQQHRHEVEDESGHTSSPLFLLPDNDLTDFVLEDIVKIQTPLAPSNLLDFSSDYA</sequence>
<feature type="compositionally biased region" description="Basic and acidic residues" evidence="1">
    <location>
        <begin position="45"/>
        <end position="59"/>
    </location>
</feature>
<feature type="region of interest" description="Disordered" evidence="1">
    <location>
        <begin position="1"/>
        <end position="29"/>
    </location>
</feature>
<name>A0A2A2LXM4_9BILA</name>
<accession>A0A2A2LXM4</accession>
<dbReference type="AlphaFoldDB" id="A0A2A2LXM4"/>
<evidence type="ECO:0000313" key="3">
    <source>
        <dbReference type="Proteomes" id="UP000218231"/>
    </source>
</evidence>
<proteinExistence type="predicted"/>